<evidence type="ECO:0000313" key="1">
    <source>
        <dbReference type="EMBL" id="GGO50418.1"/>
    </source>
</evidence>
<name>A0ABQ2MES9_9ACTN</name>
<protein>
    <recommendedName>
        <fullName evidence="3">Molecular chaperone DnaJ</fullName>
    </recommendedName>
</protein>
<gene>
    <name evidence="1" type="ORF">GCM10012287_30090</name>
</gene>
<evidence type="ECO:0008006" key="3">
    <source>
        <dbReference type="Google" id="ProtNLM"/>
    </source>
</evidence>
<keyword evidence="2" id="KW-1185">Reference proteome</keyword>
<sequence>MTQPTPAPARTRICGDCDGFPVVAIDTGTRNPDGSRRTLPVICQSCHGAGTVLMRRLVAGGRA</sequence>
<evidence type="ECO:0000313" key="2">
    <source>
        <dbReference type="Proteomes" id="UP000631535"/>
    </source>
</evidence>
<dbReference type="RefSeq" id="WP_189037641.1">
    <property type="nucleotide sequence ID" value="NZ_BMMP01000009.1"/>
</dbReference>
<dbReference type="Proteomes" id="UP000631535">
    <property type="component" value="Unassembled WGS sequence"/>
</dbReference>
<organism evidence="1 2">
    <name type="scientific">Streptomyces daqingensis</name>
    <dbReference type="NCBI Taxonomy" id="1472640"/>
    <lineage>
        <taxon>Bacteria</taxon>
        <taxon>Bacillati</taxon>
        <taxon>Actinomycetota</taxon>
        <taxon>Actinomycetes</taxon>
        <taxon>Kitasatosporales</taxon>
        <taxon>Streptomycetaceae</taxon>
        <taxon>Streptomyces</taxon>
    </lineage>
</organism>
<dbReference type="EMBL" id="BMMP01000009">
    <property type="protein sequence ID" value="GGO50418.1"/>
    <property type="molecule type" value="Genomic_DNA"/>
</dbReference>
<comment type="caution">
    <text evidence="1">The sequence shown here is derived from an EMBL/GenBank/DDBJ whole genome shotgun (WGS) entry which is preliminary data.</text>
</comment>
<reference evidence="2" key="1">
    <citation type="journal article" date="2019" name="Int. J. Syst. Evol. Microbiol.">
        <title>The Global Catalogue of Microorganisms (GCM) 10K type strain sequencing project: providing services to taxonomists for standard genome sequencing and annotation.</title>
        <authorList>
            <consortium name="The Broad Institute Genomics Platform"/>
            <consortium name="The Broad Institute Genome Sequencing Center for Infectious Disease"/>
            <person name="Wu L."/>
            <person name="Ma J."/>
        </authorList>
    </citation>
    <scope>NUCLEOTIDE SEQUENCE [LARGE SCALE GENOMIC DNA]</scope>
    <source>
        <strain evidence="2">CGMCC 4.7178</strain>
    </source>
</reference>
<accession>A0ABQ2MES9</accession>
<proteinExistence type="predicted"/>